<gene>
    <name evidence="15" type="ORF">H9Y05_13125</name>
</gene>
<dbReference type="EC" id="2.7.13.3" evidence="4"/>
<dbReference type="InterPro" id="IPR001734">
    <property type="entry name" value="Na/solute_symporter"/>
</dbReference>
<keyword evidence="10" id="KW-0902">Two-component regulatory system</keyword>
<feature type="transmembrane region" description="Helical" evidence="13">
    <location>
        <begin position="158"/>
        <end position="181"/>
    </location>
</feature>
<feature type="transmembrane region" description="Helical" evidence="13">
    <location>
        <begin position="6"/>
        <end position="26"/>
    </location>
</feature>
<dbReference type="SUPFAM" id="SSF47384">
    <property type="entry name" value="Homodimeric domain of signal transducing histidine kinase"/>
    <property type="match status" value="1"/>
</dbReference>
<feature type="transmembrane region" description="Helical" evidence="13">
    <location>
        <begin position="281"/>
        <end position="307"/>
    </location>
</feature>
<dbReference type="AlphaFoldDB" id="A0A8J6P7E2"/>
<dbReference type="Gene3D" id="1.20.1730.10">
    <property type="entry name" value="Sodium/glucose cotransporter"/>
    <property type="match status" value="1"/>
</dbReference>
<dbReference type="CDD" id="cd10322">
    <property type="entry name" value="SLC5sbd"/>
    <property type="match status" value="1"/>
</dbReference>
<proteinExistence type="inferred from homology"/>
<feature type="transmembrane region" description="Helical" evidence="13">
    <location>
        <begin position="118"/>
        <end position="138"/>
    </location>
</feature>
<dbReference type="EMBL" id="JACVEL010000010">
    <property type="protein sequence ID" value="MBC9813414.1"/>
    <property type="molecule type" value="Genomic_DNA"/>
</dbReference>
<dbReference type="SUPFAM" id="SSF55874">
    <property type="entry name" value="ATPase domain of HSP90 chaperone/DNA topoisomerase II/histidine kinase"/>
    <property type="match status" value="1"/>
</dbReference>
<keyword evidence="11 13" id="KW-0472">Membrane</keyword>
<dbReference type="Gene3D" id="1.10.287.130">
    <property type="match status" value="1"/>
</dbReference>
<comment type="similarity">
    <text evidence="3">Belongs to the sodium:solute symporter (SSF) (TC 2.A.21) family.</text>
</comment>
<keyword evidence="16" id="KW-1185">Reference proteome</keyword>
<name>A0A8J6P7E2_9FLAO</name>
<dbReference type="PANTHER" id="PTHR43711:SF1">
    <property type="entry name" value="HISTIDINE KINASE 1"/>
    <property type="match status" value="1"/>
</dbReference>
<comment type="subcellular location">
    <subcellularLocation>
        <location evidence="2">Membrane</location>
        <topology evidence="2">Multi-pass membrane protein</topology>
    </subcellularLocation>
</comment>
<comment type="caution">
    <text evidence="15">The sequence shown here is derived from an EMBL/GenBank/DDBJ whole genome shotgun (WGS) entry which is preliminary data.</text>
</comment>
<dbReference type="PROSITE" id="PS50109">
    <property type="entry name" value="HIS_KIN"/>
    <property type="match status" value="1"/>
</dbReference>
<feature type="coiled-coil region" evidence="12">
    <location>
        <begin position="624"/>
        <end position="662"/>
    </location>
</feature>
<keyword evidence="6" id="KW-0808">Transferase</keyword>
<dbReference type="InterPro" id="IPR038377">
    <property type="entry name" value="Na/Glc_symporter_sf"/>
</dbReference>
<sequence>MVGSSIFFTLILYLALLFGIAYRIDLSKKWRKRITGNPTVYALTLAVYCSAWTFFGSVGAASTYSIEFLTIYIGPLIVAPLLWIIYRKFIRISKAQGITSMSDFISSRYNKSIALNRLVTILLVVGIIPYIALQITGIERGLETVISWGDKSRTDFSFFGFIDMAFVVTVGLGLFLIAFTTRKLQDKSQNQGMMGAIAFESIVKLVVFVVFGIYVCYYIFDDQSQVYALIPDGELKLNTSNSFSQWFGMIVLSGLAFLFLPRQFEVGVFAASNEKQLKKAIWMFPVYLILINLFVVPIAIAGNHFFAETDVDKDTYMLALPLLNGHKWMAIFVLLGGFSAASGMIIVATHAISKMVANSILLPSFIDRPFFINRFKGKDHKIPVLFRRISILIVLLLAYFYYKLVAVEYSLISIGLVSFIAVSQFAPAILGGIFWKHGNVKGAFAGIISGFVIWFIFLVIPTLFGGDMNKNYITLVTESIENNHGAIITTVFFWSMFVNTSLYVFVSLISKQSNLERSQAELFVNIYNYSESVESSVVWKGKAFFPDVQSLLSRFLGEQRANYELRTFTEKNNIQLDESEELDSRVVRHVEKLLSNMIGSASARILVASVTKEDQISMEDVVDILEESQKLMVLNKELNQTSQELKRLSDALKLTNQKLKKNDLLKDEFLYTVTHELRTPLTSIKALSELLTDDEGMPEDIRKEFLQTILKETNRMTRLISQVLDLENFESGKHQLRITHADINELIVYCTNTMDESFRKKNISLHIALDDALPVMELDYDRITQVVINLLTNASNHCNTTKGAIHIGTRKLNNTVVVEITDNGEGVEQGMEQVIFEKFFQADSKGTKKSKGSGLGLAISKKIIQLHEGKIWVEKDEIFGAKFIFTLPFEQNKFIVA</sequence>
<feature type="transmembrane region" description="Helical" evidence="13">
    <location>
        <begin position="38"/>
        <end position="58"/>
    </location>
</feature>
<dbReference type="PROSITE" id="PS50283">
    <property type="entry name" value="NA_SOLUT_SYMP_3"/>
    <property type="match status" value="1"/>
</dbReference>
<evidence type="ECO:0000256" key="5">
    <source>
        <dbReference type="ARBA" id="ARBA00022553"/>
    </source>
</evidence>
<organism evidence="15 16">
    <name type="scientific">Taishania pollutisoli</name>
    <dbReference type="NCBI Taxonomy" id="2766479"/>
    <lineage>
        <taxon>Bacteria</taxon>
        <taxon>Pseudomonadati</taxon>
        <taxon>Bacteroidota</taxon>
        <taxon>Flavobacteriia</taxon>
        <taxon>Flavobacteriales</taxon>
        <taxon>Crocinitomicaceae</taxon>
        <taxon>Taishania</taxon>
    </lineage>
</organism>
<evidence type="ECO:0000256" key="3">
    <source>
        <dbReference type="ARBA" id="ARBA00006434"/>
    </source>
</evidence>
<dbReference type="PRINTS" id="PR00344">
    <property type="entry name" value="BCTRLSENSOR"/>
</dbReference>
<evidence type="ECO:0000256" key="13">
    <source>
        <dbReference type="SAM" id="Phobius"/>
    </source>
</evidence>
<dbReference type="GO" id="GO:0000155">
    <property type="term" value="F:phosphorelay sensor kinase activity"/>
    <property type="evidence" value="ECO:0007669"/>
    <property type="project" value="InterPro"/>
</dbReference>
<dbReference type="Pfam" id="PF00512">
    <property type="entry name" value="HisKA"/>
    <property type="match status" value="1"/>
</dbReference>
<comment type="catalytic activity">
    <reaction evidence="1">
        <text>ATP + protein L-histidine = ADP + protein N-phospho-L-histidine.</text>
        <dbReference type="EC" id="2.7.13.3"/>
    </reaction>
</comment>
<dbReference type="FunFam" id="3.30.565.10:FF:000006">
    <property type="entry name" value="Sensor histidine kinase WalK"/>
    <property type="match status" value="1"/>
</dbReference>
<dbReference type="PANTHER" id="PTHR43711">
    <property type="entry name" value="TWO-COMPONENT HISTIDINE KINASE"/>
    <property type="match status" value="1"/>
</dbReference>
<feature type="transmembrane region" description="Helical" evidence="13">
    <location>
        <begin position="442"/>
        <end position="464"/>
    </location>
</feature>
<feature type="transmembrane region" description="Helical" evidence="13">
    <location>
        <begin position="64"/>
        <end position="86"/>
    </location>
</feature>
<evidence type="ECO:0000313" key="15">
    <source>
        <dbReference type="EMBL" id="MBC9813414.1"/>
    </source>
</evidence>
<feature type="transmembrane region" description="Helical" evidence="13">
    <location>
        <begin position="243"/>
        <end position="260"/>
    </location>
</feature>
<evidence type="ECO:0000256" key="7">
    <source>
        <dbReference type="ARBA" id="ARBA00022692"/>
    </source>
</evidence>
<dbReference type="InterPro" id="IPR004358">
    <property type="entry name" value="Sig_transdc_His_kin-like_C"/>
</dbReference>
<evidence type="ECO:0000256" key="9">
    <source>
        <dbReference type="ARBA" id="ARBA00022989"/>
    </source>
</evidence>
<feature type="transmembrane region" description="Helical" evidence="13">
    <location>
        <begin position="484"/>
        <end position="509"/>
    </location>
</feature>
<reference evidence="15" key="1">
    <citation type="submission" date="2020-09" db="EMBL/GenBank/DDBJ databases">
        <title>Taishania pollutisoli gen. nov., sp. nov., Isolated from Tetrabromobisphenol A-Contaminated Soil.</title>
        <authorList>
            <person name="Chen Q."/>
        </authorList>
    </citation>
    <scope>NUCLEOTIDE SEQUENCE</scope>
    <source>
        <strain evidence="15">CZZ-1</strain>
    </source>
</reference>
<keyword evidence="12" id="KW-0175">Coiled coil</keyword>
<keyword evidence="7 13" id="KW-0812">Transmembrane</keyword>
<dbReference type="InterPro" id="IPR005467">
    <property type="entry name" value="His_kinase_dom"/>
</dbReference>
<evidence type="ECO:0000256" key="10">
    <source>
        <dbReference type="ARBA" id="ARBA00023012"/>
    </source>
</evidence>
<evidence type="ECO:0000256" key="11">
    <source>
        <dbReference type="ARBA" id="ARBA00023136"/>
    </source>
</evidence>
<dbReference type="CDD" id="cd00082">
    <property type="entry name" value="HisKA"/>
    <property type="match status" value="1"/>
</dbReference>
<dbReference type="InterPro" id="IPR003594">
    <property type="entry name" value="HATPase_dom"/>
</dbReference>
<evidence type="ECO:0000313" key="16">
    <source>
        <dbReference type="Proteomes" id="UP000652681"/>
    </source>
</evidence>
<dbReference type="CDD" id="cd00075">
    <property type="entry name" value="HATPase"/>
    <property type="match status" value="1"/>
</dbReference>
<dbReference type="Proteomes" id="UP000652681">
    <property type="component" value="Unassembled WGS sequence"/>
</dbReference>
<evidence type="ECO:0000256" key="4">
    <source>
        <dbReference type="ARBA" id="ARBA00012438"/>
    </source>
</evidence>
<dbReference type="GO" id="GO:0016020">
    <property type="term" value="C:membrane"/>
    <property type="evidence" value="ECO:0007669"/>
    <property type="project" value="UniProtKB-SubCell"/>
</dbReference>
<dbReference type="SMART" id="SM00388">
    <property type="entry name" value="HisKA"/>
    <property type="match status" value="1"/>
</dbReference>
<feature type="transmembrane region" description="Helical" evidence="13">
    <location>
        <begin position="384"/>
        <end position="402"/>
    </location>
</feature>
<feature type="transmembrane region" description="Helical" evidence="13">
    <location>
        <begin position="414"/>
        <end position="435"/>
    </location>
</feature>
<dbReference type="Pfam" id="PF02518">
    <property type="entry name" value="HATPase_c"/>
    <property type="match status" value="1"/>
</dbReference>
<dbReference type="GO" id="GO:0022857">
    <property type="term" value="F:transmembrane transporter activity"/>
    <property type="evidence" value="ECO:0007669"/>
    <property type="project" value="InterPro"/>
</dbReference>
<keyword evidence="8" id="KW-0418">Kinase</keyword>
<feature type="domain" description="Histidine kinase" evidence="14">
    <location>
        <begin position="672"/>
        <end position="891"/>
    </location>
</feature>
<feature type="transmembrane region" description="Helical" evidence="13">
    <location>
        <begin position="202"/>
        <end position="220"/>
    </location>
</feature>
<accession>A0A8J6P7E2</accession>
<keyword evidence="9 13" id="KW-1133">Transmembrane helix</keyword>
<evidence type="ECO:0000256" key="2">
    <source>
        <dbReference type="ARBA" id="ARBA00004141"/>
    </source>
</evidence>
<dbReference type="InterPro" id="IPR036890">
    <property type="entry name" value="HATPase_C_sf"/>
</dbReference>
<dbReference type="RefSeq" id="WP_163492183.1">
    <property type="nucleotide sequence ID" value="NZ_JACVEL010000010.1"/>
</dbReference>
<evidence type="ECO:0000256" key="8">
    <source>
        <dbReference type="ARBA" id="ARBA00022777"/>
    </source>
</evidence>
<dbReference type="InterPro" id="IPR003661">
    <property type="entry name" value="HisK_dim/P_dom"/>
</dbReference>
<evidence type="ECO:0000259" key="14">
    <source>
        <dbReference type="PROSITE" id="PS50109"/>
    </source>
</evidence>
<feature type="transmembrane region" description="Helical" evidence="13">
    <location>
        <begin position="327"/>
        <end position="352"/>
    </location>
</feature>
<dbReference type="FunFam" id="1.10.287.130:FF:000001">
    <property type="entry name" value="Two-component sensor histidine kinase"/>
    <property type="match status" value="1"/>
</dbReference>
<evidence type="ECO:0000256" key="6">
    <source>
        <dbReference type="ARBA" id="ARBA00022679"/>
    </source>
</evidence>
<evidence type="ECO:0000256" key="1">
    <source>
        <dbReference type="ARBA" id="ARBA00000085"/>
    </source>
</evidence>
<keyword evidence="5" id="KW-0597">Phosphoprotein</keyword>
<dbReference type="InterPro" id="IPR036097">
    <property type="entry name" value="HisK_dim/P_sf"/>
</dbReference>
<dbReference type="InterPro" id="IPR050736">
    <property type="entry name" value="Sensor_HK_Regulatory"/>
</dbReference>
<protein>
    <recommendedName>
        <fullName evidence="4">histidine kinase</fullName>
        <ecNumber evidence="4">2.7.13.3</ecNumber>
    </recommendedName>
</protein>
<dbReference type="SMART" id="SM00387">
    <property type="entry name" value="HATPase_c"/>
    <property type="match status" value="1"/>
</dbReference>
<dbReference type="Pfam" id="PF00474">
    <property type="entry name" value="SSF"/>
    <property type="match status" value="1"/>
</dbReference>
<dbReference type="Gene3D" id="3.30.565.10">
    <property type="entry name" value="Histidine kinase-like ATPase, C-terminal domain"/>
    <property type="match status" value="1"/>
</dbReference>
<evidence type="ECO:0000256" key="12">
    <source>
        <dbReference type="SAM" id="Coils"/>
    </source>
</evidence>